<dbReference type="Proteomes" id="UP000613177">
    <property type="component" value="Unassembled WGS sequence"/>
</dbReference>
<gene>
    <name evidence="1" type="ORF">INT48_000059</name>
</gene>
<protein>
    <submittedName>
        <fullName evidence="1">Uncharacterized protein</fullName>
    </submittedName>
</protein>
<proteinExistence type="predicted"/>
<comment type="caution">
    <text evidence="1">The sequence shown here is derived from an EMBL/GenBank/DDBJ whole genome shotgun (WGS) entry which is preliminary data.</text>
</comment>
<name>A0A8H7VV95_9FUNG</name>
<dbReference type="AlphaFoldDB" id="A0A8H7VV95"/>
<evidence type="ECO:0000313" key="1">
    <source>
        <dbReference type="EMBL" id="KAG2232702.1"/>
    </source>
</evidence>
<sequence length="256" mass="29406">MVVYQELKLKIRKYLKIVNKEFPLNTEYKFRVTTKKPQNKEINSKQALSKISSPCTNEINTAVDDMFLIIRNLPLFENTDENLFLVWSNVKVQDNCAEHPDISGTALVDSKFDYPISVGEVKDEDRNEDTRAVLGDLIKIACFSKEAIDEASFKGTLGIQVVGFQTTFYVTTLLAEGLYTMFEVVPIYLPSSLSRMKPFVANIEDILSIKDVYKQCITRNDDVSQLKKQGVNYKRIRQFVKVGKDRKRHCTFVLNH</sequence>
<keyword evidence="2" id="KW-1185">Reference proteome</keyword>
<dbReference type="EMBL" id="JAEPRE010000102">
    <property type="protein sequence ID" value="KAG2232702.1"/>
    <property type="molecule type" value="Genomic_DNA"/>
</dbReference>
<evidence type="ECO:0000313" key="2">
    <source>
        <dbReference type="Proteomes" id="UP000613177"/>
    </source>
</evidence>
<organism evidence="1 2">
    <name type="scientific">Thamnidium elegans</name>
    <dbReference type="NCBI Taxonomy" id="101142"/>
    <lineage>
        <taxon>Eukaryota</taxon>
        <taxon>Fungi</taxon>
        <taxon>Fungi incertae sedis</taxon>
        <taxon>Mucoromycota</taxon>
        <taxon>Mucoromycotina</taxon>
        <taxon>Mucoromycetes</taxon>
        <taxon>Mucorales</taxon>
        <taxon>Mucorineae</taxon>
        <taxon>Mucoraceae</taxon>
        <taxon>Thamnidium</taxon>
    </lineage>
</organism>
<reference evidence="1" key="1">
    <citation type="submission" date="2021-01" db="EMBL/GenBank/DDBJ databases">
        <title>Metabolic potential, ecology and presence of endohyphal bacteria is reflected in genomic diversity of Mucoromycotina.</title>
        <authorList>
            <person name="Muszewska A."/>
            <person name="Okrasinska A."/>
            <person name="Steczkiewicz K."/>
            <person name="Drgas O."/>
            <person name="Orlowska M."/>
            <person name="Perlinska-Lenart U."/>
            <person name="Aleksandrzak-Piekarczyk T."/>
            <person name="Szatraj K."/>
            <person name="Zielenkiewicz U."/>
            <person name="Pilsyk S."/>
            <person name="Malc E."/>
            <person name="Mieczkowski P."/>
            <person name="Kruszewska J.S."/>
            <person name="Biernat P."/>
            <person name="Pawlowska J."/>
        </authorList>
    </citation>
    <scope>NUCLEOTIDE SEQUENCE</scope>
    <source>
        <strain evidence="1">WA0000018081</strain>
    </source>
</reference>
<accession>A0A8H7VV95</accession>